<organism evidence="6 7">
    <name type="scientific">Streptomyces kaempferi</name>
    <dbReference type="NCBI Taxonomy" id="333725"/>
    <lineage>
        <taxon>Bacteria</taxon>
        <taxon>Bacillati</taxon>
        <taxon>Actinomycetota</taxon>
        <taxon>Actinomycetes</taxon>
        <taxon>Kitasatosporales</taxon>
        <taxon>Streptomycetaceae</taxon>
        <taxon>Streptomyces</taxon>
    </lineage>
</organism>
<dbReference type="Gene3D" id="2.180.10.10">
    <property type="entry name" value="RHS repeat-associated core"/>
    <property type="match status" value="3"/>
</dbReference>
<reference evidence="7" key="1">
    <citation type="journal article" date="2019" name="Int. J. Syst. Evol. Microbiol.">
        <title>The Global Catalogue of Microorganisms (GCM) 10K type strain sequencing project: providing services to taxonomists for standard genome sequencing and annotation.</title>
        <authorList>
            <consortium name="The Broad Institute Genomics Platform"/>
            <consortium name="The Broad Institute Genome Sequencing Center for Infectious Disease"/>
            <person name="Wu L."/>
            <person name="Ma J."/>
        </authorList>
    </citation>
    <scope>NUCLEOTIDE SEQUENCE [LARGE SCALE GENOMIC DNA]</scope>
    <source>
        <strain evidence="7">CGMCC 4.7020</strain>
    </source>
</reference>
<dbReference type="InterPro" id="IPR022385">
    <property type="entry name" value="Rhs_assc_core"/>
</dbReference>
<evidence type="ECO:0000313" key="7">
    <source>
        <dbReference type="Proteomes" id="UP001597058"/>
    </source>
</evidence>
<sequence length="1438" mass="157083">MSIEDKAKDILLKMGLWWPDANSGTLRSAATAWRTFAESVDDVRGPTNSTARSLIHHNKGESIEAFDKFWSQYAKGKDAGWLGDLADSARAMAKFLEKFADAIDAAIHKLWEHIAIDAAVIAGGVAVAFLTAGLASGAAAAAADAVIELGATLGVAVSTTIAEIAAETVITAAFAGVENVTIDAAVAQPLKMAAGLQQGFSLDEVNQAAQDGMIFGGALGAGSGVLRAGVSPSLSKAELLMRPPSLRPDLVELGPAARNGERIPCVGEPIDVASGAMLMTATDLTLPATLPLVFQRTHLSSYRGGVCFGPTWISTLDECVQIDGEGVVFAAADGMRLVYAVPEPGVPTLPVTGPRWPLEWDGKPDGVMTVTDPDAGVSRTFTTPFPSGSFGTFHLPVDAWSDRNGIRIDVERTTNGVPLGLRHSGGYYVAVDTDGPRITALRLLDQAPDAYTADSMREGGTVVMRYGYDVAGNLSEVINSSGQPLTFAYDDAGRMTKWTDRKGTWFSYVYDERGRVTRTEGIDGILSGTLAYNDAASTTTYTDSLGHTTVHRYNAEGLVVEATDQLGNITRTEWDEHGAKPLTVTDPLGRTTRYTYDDAEHLTRVTLPDDAAVQAFYNDLGLPTEVVEPGGARWLHAYDEHGNLLTTTDPLGAETHHSYDISGHLVAITDALGHTRTMSVNPAGLPLSLTDELGRTTIVHRDSFGRIAEITDPLGHSTHLSWSIEGKPQRIQHPDETQELWSWDGEGNLLSHTNQAGEVVRHAPGVFDVPAVRTDPDGATYCFTHDTELRLTRVTNPQGLTWSYTYDQAGRLTAETDFNGRTLVYDHDASGALRSRTNGAGETLCFTRDVRGRVTEQVDHAGRATTYTYRPDGSLIRAVSSDAVLVVAYDDLGQVLTESVNDHTVAYAYDELGRRTRRDTPSGLSTRWAYDAASQPIELRTAHGNLQFAYDAAGREIERRVGADLILAQTWDKTDRLTLQTLAAPGSSESYRLLQHRSYTYRADGYLTEIRELTTGTRKFDVDSMGRVSRIRAYGWSETYAYDTAGNLTQATAPDSEESEERVFEGTLIRRAGRTRYEYDAQGRMVRKIRKLLNGRSLTWSYTWNAQDRLTKLTTPTSERWHYVYDPRGRRIAKYRVAEDGSETDRTDFVWDDARLCEQLASDGRATSWDYAPGTHVPLTQITHQRRVSGTSFLAQIAHDNGEGHLTPQFHAVITDTAGSPTELVTTDGQVPWQQRTTLWGNRLSAPTGSASAVNCPLRFAGQYFDSETGSHYSYFRYYDPDTARYLSLDPLGLTPAPNPSTYVHNPLTWGDPLGLNPCELGLSNGAQRALEKLENIKKDPLGEINSQPNHNHYNAARREANGEVVARKADGTPFDHIADLKQARNGLDKIRRVLDTEIQNPPDTLTSRGIDVLVSKHKETVRLLDRLNGFLASIGHR</sequence>
<dbReference type="NCBIfam" id="TIGR03696">
    <property type="entry name" value="Rhs_assc_core"/>
    <property type="match status" value="1"/>
</dbReference>
<dbReference type="EMBL" id="JBHTMM010000014">
    <property type="protein sequence ID" value="MFD1306896.1"/>
    <property type="molecule type" value="Genomic_DNA"/>
</dbReference>
<evidence type="ECO:0000313" key="6">
    <source>
        <dbReference type="EMBL" id="MFD1306896.1"/>
    </source>
</evidence>
<feature type="domain" description="Teneurin-like YD-shell" evidence="4">
    <location>
        <begin position="839"/>
        <end position="967"/>
    </location>
</feature>
<dbReference type="PANTHER" id="PTHR32305:SF15">
    <property type="entry name" value="PROTEIN RHSA-RELATED"/>
    <property type="match status" value="1"/>
</dbReference>
<dbReference type="InterPro" id="IPR056823">
    <property type="entry name" value="TEN-like_YD-shell"/>
</dbReference>
<evidence type="ECO:0000259" key="5">
    <source>
        <dbReference type="Pfam" id="PF25547"/>
    </source>
</evidence>
<keyword evidence="7" id="KW-1185">Reference proteome</keyword>
<dbReference type="InterPro" id="IPR028948">
    <property type="entry name" value="Ntox28"/>
</dbReference>
<dbReference type="Proteomes" id="UP001597058">
    <property type="component" value="Unassembled WGS sequence"/>
</dbReference>
<feature type="domain" description="DUF6531" evidence="3">
    <location>
        <begin position="267"/>
        <end position="339"/>
    </location>
</feature>
<gene>
    <name evidence="6" type="ORF">ACFQ5X_13720</name>
</gene>
<proteinExistence type="predicted"/>
<feature type="domain" description="Outer membrane channel protein CpnT-like N-terminal" evidence="5">
    <location>
        <begin position="16"/>
        <end position="141"/>
    </location>
</feature>
<dbReference type="InterPro" id="IPR050708">
    <property type="entry name" value="T6SS_VgrG/RHS"/>
</dbReference>
<evidence type="ECO:0000259" key="4">
    <source>
        <dbReference type="Pfam" id="PF25023"/>
    </source>
</evidence>
<feature type="domain" description="Bacterial toxin 28" evidence="2">
    <location>
        <begin position="1323"/>
        <end position="1433"/>
    </location>
</feature>
<dbReference type="RefSeq" id="WP_381328044.1">
    <property type="nucleotide sequence ID" value="NZ_JBHTMM010000014.1"/>
</dbReference>
<dbReference type="Pfam" id="PF05593">
    <property type="entry name" value="RHS_repeat"/>
    <property type="match status" value="6"/>
</dbReference>
<dbReference type="NCBIfam" id="TIGR01643">
    <property type="entry name" value="YD_repeat_2x"/>
    <property type="match status" value="12"/>
</dbReference>
<evidence type="ECO:0000256" key="1">
    <source>
        <dbReference type="ARBA" id="ARBA00022737"/>
    </source>
</evidence>
<evidence type="ECO:0000259" key="3">
    <source>
        <dbReference type="Pfam" id="PF20148"/>
    </source>
</evidence>
<protein>
    <submittedName>
        <fullName evidence="6">Polymorphic toxin type 28 domain-containing protein</fullName>
    </submittedName>
</protein>
<comment type="caution">
    <text evidence="6">The sequence shown here is derived from an EMBL/GenBank/DDBJ whole genome shotgun (WGS) entry which is preliminary data.</text>
</comment>
<dbReference type="Pfam" id="PF25547">
    <property type="entry name" value="WXG100_2"/>
    <property type="match status" value="1"/>
</dbReference>
<dbReference type="InterPro" id="IPR006530">
    <property type="entry name" value="YD"/>
</dbReference>
<accession>A0ABW3XD19</accession>
<dbReference type="CDD" id="cd20700">
    <property type="entry name" value="CdiA-CT_Ec_tRNase"/>
    <property type="match status" value="1"/>
</dbReference>
<dbReference type="InterPro" id="IPR057746">
    <property type="entry name" value="CpnT-like_N"/>
</dbReference>
<dbReference type="Pfam" id="PF15605">
    <property type="entry name" value="Ntox28"/>
    <property type="match status" value="1"/>
</dbReference>
<name>A0ABW3XD19_9ACTN</name>
<dbReference type="InterPro" id="IPR031325">
    <property type="entry name" value="RHS_repeat"/>
</dbReference>
<dbReference type="InterPro" id="IPR045351">
    <property type="entry name" value="DUF6531"/>
</dbReference>
<dbReference type="Pfam" id="PF25023">
    <property type="entry name" value="TEN_YD-shell"/>
    <property type="match status" value="1"/>
</dbReference>
<evidence type="ECO:0000259" key="2">
    <source>
        <dbReference type="Pfam" id="PF15605"/>
    </source>
</evidence>
<dbReference type="Pfam" id="PF20148">
    <property type="entry name" value="DUF6531"/>
    <property type="match status" value="1"/>
</dbReference>
<dbReference type="SUPFAM" id="SSF82171">
    <property type="entry name" value="DPP6 N-terminal domain-like"/>
    <property type="match status" value="1"/>
</dbReference>
<dbReference type="PANTHER" id="PTHR32305">
    <property type="match status" value="1"/>
</dbReference>
<keyword evidence="1" id="KW-0677">Repeat</keyword>